<dbReference type="SUPFAM" id="SSF56112">
    <property type="entry name" value="Protein kinase-like (PK-like)"/>
    <property type="match status" value="1"/>
</dbReference>
<feature type="binding site" evidence="15">
    <location>
        <position position="370"/>
    </location>
    <ligand>
        <name>ATP</name>
        <dbReference type="ChEBI" id="CHEBI:30616"/>
    </ligand>
</feature>
<sequence length="681" mass="76784">MLEPHLLIQKMGLHFYLNITRVLGNVRFHILFMAVLVETVQSVKYEECEATMCSKRGPNISYPFYVAGSGKELCGYPEFQIRCEGGETMYANFSIRSISYKKQSFQLANRYMDDAGCFVPHPNTSYHRNFFQKSSSQYYLKFFYGCTDTFSTDLPQSRLSCTSDQLNYTFVVLTHGKEWPQQKNGSCHSYSRVPVELKEGIPNPTIKSVDYKELLKDGFTVKWALLNNKSCANCIHSGGRCGRSKDKDFVCYCSDGSSRENCDAGNGGLWQKIRLGVGIGVSVTALCLFIYMIYLRRKYASLKFHLKNTPCPSSGLDMEESSVYFEVPIFTSGELEEATNNFAPSNELGNGGFGTVYYGKLRDGREVAVKRLYEHSYRRVKQFMNEVEILTRLRHKNLVSLYGCTSRHSRELLLVYEYISNGTVADHIHSQRANSSPTLPWQIRMNIAIETATALTYLHASEIIHRDVKTKNILLEENFGVKVADFGLSRLFPDDVSHISTAPQGTPGYVDPEYYQCFQLTEKSDVYSFGVVLTELISSKPAVDISRERHEICLANFAINKVRKCALGELIDPTLGFESDSEIRRMTTSVAELAFQCLQQDKEIRPSMNEVLEELKAIARYENAVNKSVDADEGEDALVPSPMNNDKVQLLKNVRLTHSPVSVCQKWASSGSSCSAPVADV</sequence>
<evidence type="ECO:0000256" key="16">
    <source>
        <dbReference type="SAM" id="Phobius"/>
    </source>
</evidence>
<evidence type="ECO:0000256" key="11">
    <source>
        <dbReference type="ARBA" id="ARBA00023136"/>
    </source>
</evidence>
<keyword evidence="12" id="KW-0325">Glycoprotein</keyword>
<dbReference type="GO" id="GO:0005886">
    <property type="term" value="C:plasma membrane"/>
    <property type="evidence" value="ECO:0007669"/>
    <property type="project" value="UniProtKB-ARBA"/>
</dbReference>
<evidence type="ECO:0000313" key="19">
    <source>
        <dbReference type="Proteomes" id="UP001634007"/>
    </source>
</evidence>
<dbReference type="AlphaFoldDB" id="A0ABD3LHV5"/>
<reference evidence="18 19" key="1">
    <citation type="submission" date="2024-11" db="EMBL/GenBank/DDBJ databases">
        <title>Chromosome-level genome assembly of Eucalyptus globulus Labill. provides insights into its genome evolution.</title>
        <authorList>
            <person name="Li X."/>
        </authorList>
    </citation>
    <scope>NUCLEOTIDE SEQUENCE [LARGE SCALE GENOMIC DNA]</scope>
    <source>
        <strain evidence="18">CL2024</strain>
        <tissue evidence="18">Fresh tender leaves</tissue>
    </source>
</reference>
<evidence type="ECO:0000256" key="1">
    <source>
        <dbReference type="ARBA" id="ARBA00004167"/>
    </source>
</evidence>
<evidence type="ECO:0000259" key="17">
    <source>
        <dbReference type="PROSITE" id="PS50011"/>
    </source>
</evidence>
<dbReference type="Pfam" id="PF07714">
    <property type="entry name" value="PK_Tyr_Ser-Thr"/>
    <property type="match status" value="1"/>
</dbReference>
<dbReference type="PANTHER" id="PTHR46008">
    <property type="entry name" value="LEAF RUST 10 DISEASE-RESISTANCE LOCUS RECEPTOR-LIKE PROTEIN KINASE-LIKE 1.4"/>
    <property type="match status" value="1"/>
</dbReference>
<dbReference type="FunFam" id="3.30.200.20:FF:000039">
    <property type="entry name" value="receptor-like protein kinase FERONIA"/>
    <property type="match status" value="1"/>
</dbReference>
<dbReference type="InterPro" id="IPR025287">
    <property type="entry name" value="WAK_GUB"/>
</dbReference>
<evidence type="ECO:0000256" key="13">
    <source>
        <dbReference type="ARBA" id="ARBA00047899"/>
    </source>
</evidence>
<keyword evidence="11 16" id="KW-0472">Membrane</keyword>
<dbReference type="InterPro" id="IPR000719">
    <property type="entry name" value="Prot_kinase_dom"/>
</dbReference>
<evidence type="ECO:0000256" key="9">
    <source>
        <dbReference type="ARBA" id="ARBA00022840"/>
    </source>
</evidence>
<keyword evidence="10 16" id="KW-1133">Transmembrane helix</keyword>
<proteinExistence type="predicted"/>
<comment type="caution">
    <text evidence="18">The sequence shown here is derived from an EMBL/GenBank/DDBJ whole genome shotgun (WGS) entry which is preliminary data.</text>
</comment>
<organism evidence="18 19">
    <name type="scientific">Eucalyptus globulus</name>
    <name type="common">Tasmanian blue gum</name>
    <dbReference type="NCBI Taxonomy" id="34317"/>
    <lineage>
        <taxon>Eukaryota</taxon>
        <taxon>Viridiplantae</taxon>
        <taxon>Streptophyta</taxon>
        <taxon>Embryophyta</taxon>
        <taxon>Tracheophyta</taxon>
        <taxon>Spermatophyta</taxon>
        <taxon>Magnoliopsida</taxon>
        <taxon>eudicotyledons</taxon>
        <taxon>Gunneridae</taxon>
        <taxon>Pentapetalae</taxon>
        <taxon>rosids</taxon>
        <taxon>malvids</taxon>
        <taxon>Myrtales</taxon>
        <taxon>Myrtaceae</taxon>
        <taxon>Myrtoideae</taxon>
        <taxon>Eucalypteae</taxon>
        <taxon>Eucalyptus</taxon>
    </lineage>
</organism>
<keyword evidence="4" id="KW-0808">Transferase</keyword>
<evidence type="ECO:0000256" key="8">
    <source>
        <dbReference type="ARBA" id="ARBA00022777"/>
    </source>
</evidence>
<dbReference type="Proteomes" id="UP001634007">
    <property type="component" value="Unassembled WGS sequence"/>
</dbReference>
<evidence type="ECO:0000256" key="3">
    <source>
        <dbReference type="ARBA" id="ARBA00022527"/>
    </source>
</evidence>
<dbReference type="SMART" id="SM00220">
    <property type="entry name" value="S_TKc"/>
    <property type="match status" value="1"/>
</dbReference>
<name>A0ABD3LHV5_EUCGL</name>
<dbReference type="Pfam" id="PF14380">
    <property type="entry name" value="WAK_assoc"/>
    <property type="match status" value="1"/>
</dbReference>
<dbReference type="InterPro" id="IPR017441">
    <property type="entry name" value="Protein_kinase_ATP_BS"/>
</dbReference>
<evidence type="ECO:0000256" key="2">
    <source>
        <dbReference type="ARBA" id="ARBA00012513"/>
    </source>
</evidence>
<evidence type="ECO:0000256" key="5">
    <source>
        <dbReference type="ARBA" id="ARBA00022692"/>
    </source>
</evidence>
<dbReference type="PROSITE" id="PS00108">
    <property type="entry name" value="PROTEIN_KINASE_ST"/>
    <property type="match status" value="1"/>
</dbReference>
<keyword evidence="7 15" id="KW-0547">Nucleotide-binding</keyword>
<comment type="catalytic activity">
    <reaction evidence="14">
        <text>L-seryl-[protein] + ATP = O-phospho-L-seryl-[protein] + ADP + H(+)</text>
        <dbReference type="Rhea" id="RHEA:17989"/>
        <dbReference type="Rhea" id="RHEA-COMP:9863"/>
        <dbReference type="Rhea" id="RHEA-COMP:11604"/>
        <dbReference type="ChEBI" id="CHEBI:15378"/>
        <dbReference type="ChEBI" id="CHEBI:29999"/>
        <dbReference type="ChEBI" id="CHEBI:30616"/>
        <dbReference type="ChEBI" id="CHEBI:83421"/>
        <dbReference type="ChEBI" id="CHEBI:456216"/>
        <dbReference type="EC" id="2.7.11.1"/>
    </reaction>
</comment>
<dbReference type="PROSITE" id="PS00107">
    <property type="entry name" value="PROTEIN_KINASE_ATP"/>
    <property type="match status" value="1"/>
</dbReference>
<dbReference type="EMBL" id="JBJKBG010000002">
    <property type="protein sequence ID" value="KAL3751329.1"/>
    <property type="molecule type" value="Genomic_DNA"/>
</dbReference>
<feature type="transmembrane region" description="Helical" evidence="16">
    <location>
        <begin position="275"/>
        <end position="295"/>
    </location>
</feature>
<protein>
    <recommendedName>
        <fullName evidence="2">non-specific serine/threonine protein kinase</fullName>
        <ecNumber evidence="2">2.7.11.1</ecNumber>
    </recommendedName>
</protein>
<dbReference type="InterPro" id="IPR011009">
    <property type="entry name" value="Kinase-like_dom_sf"/>
</dbReference>
<evidence type="ECO:0000256" key="4">
    <source>
        <dbReference type="ARBA" id="ARBA00022679"/>
    </source>
</evidence>
<dbReference type="Pfam" id="PF13947">
    <property type="entry name" value="GUB_WAK_bind"/>
    <property type="match status" value="1"/>
</dbReference>
<evidence type="ECO:0000256" key="15">
    <source>
        <dbReference type="PROSITE-ProRule" id="PRU10141"/>
    </source>
</evidence>
<keyword evidence="6" id="KW-0732">Signal</keyword>
<feature type="domain" description="Protein kinase" evidence="17">
    <location>
        <begin position="342"/>
        <end position="618"/>
    </location>
</feature>
<keyword evidence="9 15" id="KW-0067">ATP-binding</keyword>
<dbReference type="InterPro" id="IPR032872">
    <property type="entry name" value="WAK_assoc_C"/>
</dbReference>
<dbReference type="PROSITE" id="PS50011">
    <property type="entry name" value="PROTEIN_KINASE_DOM"/>
    <property type="match status" value="1"/>
</dbReference>
<evidence type="ECO:0000256" key="10">
    <source>
        <dbReference type="ARBA" id="ARBA00022989"/>
    </source>
</evidence>
<evidence type="ECO:0000256" key="7">
    <source>
        <dbReference type="ARBA" id="ARBA00022741"/>
    </source>
</evidence>
<keyword evidence="8" id="KW-0418">Kinase</keyword>
<comment type="subcellular location">
    <subcellularLocation>
        <location evidence="1">Membrane</location>
        <topology evidence="1">Single-pass membrane protein</topology>
    </subcellularLocation>
</comment>
<keyword evidence="19" id="KW-1185">Reference proteome</keyword>
<accession>A0ABD3LHV5</accession>
<comment type="catalytic activity">
    <reaction evidence="13">
        <text>L-threonyl-[protein] + ATP = O-phospho-L-threonyl-[protein] + ADP + H(+)</text>
        <dbReference type="Rhea" id="RHEA:46608"/>
        <dbReference type="Rhea" id="RHEA-COMP:11060"/>
        <dbReference type="Rhea" id="RHEA-COMP:11605"/>
        <dbReference type="ChEBI" id="CHEBI:15378"/>
        <dbReference type="ChEBI" id="CHEBI:30013"/>
        <dbReference type="ChEBI" id="CHEBI:30616"/>
        <dbReference type="ChEBI" id="CHEBI:61977"/>
        <dbReference type="ChEBI" id="CHEBI:456216"/>
        <dbReference type="EC" id="2.7.11.1"/>
    </reaction>
</comment>
<keyword evidence="5 16" id="KW-0812">Transmembrane</keyword>
<evidence type="ECO:0000256" key="6">
    <source>
        <dbReference type="ARBA" id="ARBA00022729"/>
    </source>
</evidence>
<dbReference type="GO" id="GO:0005524">
    <property type="term" value="F:ATP binding"/>
    <property type="evidence" value="ECO:0007669"/>
    <property type="project" value="UniProtKB-UniRule"/>
</dbReference>
<dbReference type="InterPro" id="IPR001245">
    <property type="entry name" value="Ser-Thr/Tyr_kinase_cat_dom"/>
</dbReference>
<evidence type="ECO:0000313" key="18">
    <source>
        <dbReference type="EMBL" id="KAL3751329.1"/>
    </source>
</evidence>
<dbReference type="Gene3D" id="1.10.510.10">
    <property type="entry name" value="Transferase(Phosphotransferase) domain 1"/>
    <property type="match status" value="1"/>
</dbReference>
<dbReference type="GO" id="GO:0004674">
    <property type="term" value="F:protein serine/threonine kinase activity"/>
    <property type="evidence" value="ECO:0007669"/>
    <property type="project" value="UniProtKB-KW"/>
</dbReference>
<dbReference type="InterPro" id="IPR008271">
    <property type="entry name" value="Ser/Thr_kinase_AS"/>
</dbReference>
<dbReference type="FunFam" id="1.10.510.10:FF:000161">
    <property type="entry name" value="Wall-associated receptor kinase-like 20"/>
    <property type="match status" value="1"/>
</dbReference>
<gene>
    <name evidence="18" type="ORF">ACJRO7_012190</name>
</gene>
<dbReference type="Gene3D" id="3.30.200.20">
    <property type="entry name" value="Phosphorylase Kinase, domain 1"/>
    <property type="match status" value="1"/>
</dbReference>
<evidence type="ECO:0000256" key="14">
    <source>
        <dbReference type="ARBA" id="ARBA00048679"/>
    </source>
</evidence>
<keyword evidence="3" id="KW-0723">Serine/threonine-protein kinase</keyword>
<dbReference type="EC" id="2.7.11.1" evidence="2"/>
<dbReference type="PANTHER" id="PTHR46008:SF2">
    <property type="entry name" value="LEAF RUST 10 DISEASE-RESISTANCE LOCUS RECEPTOR-LIKE PROTEIN KINASE-LIKE 1.4"/>
    <property type="match status" value="1"/>
</dbReference>
<evidence type="ECO:0000256" key="12">
    <source>
        <dbReference type="ARBA" id="ARBA00023180"/>
    </source>
</evidence>